<dbReference type="OrthoDB" id="2748248at2759"/>
<evidence type="ECO:0000313" key="2">
    <source>
        <dbReference type="EMBL" id="RDX45849.1"/>
    </source>
</evidence>
<dbReference type="AlphaFoldDB" id="A0A371D065"/>
<evidence type="ECO:0000259" key="1">
    <source>
        <dbReference type="PROSITE" id="PS50181"/>
    </source>
</evidence>
<dbReference type="Gene3D" id="1.20.1280.50">
    <property type="match status" value="1"/>
</dbReference>
<dbReference type="Proteomes" id="UP000256964">
    <property type="component" value="Unassembled WGS sequence"/>
</dbReference>
<dbReference type="PANTHER" id="PTHR16134:SF119">
    <property type="entry name" value="AT02038P-RELATED"/>
    <property type="match status" value="1"/>
</dbReference>
<protein>
    <recommendedName>
        <fullName evidence="1">F-box domain-containing protein</fullName>
    </recommendedName>
</protein>
<feature type="domain" description="F-box" evidence="1">
    <location>
        <begin position="68"/>
        <end position="117"/>
    </location>
</feature>
<dbReference type="PANTHER" id="PTHR16134">
    <property type="entry name" value="F-BOX/TPR REPEAT PROTEIN POF3"/>
    <property type="match status" value="1"/>
</dbReference>
<keyword evidence="3" id="KW-1185">Reference proteome</keyword>
<proteinExistence type="predicted"/>
<evidence type="ECO:0000313" key="3">
    <source>
        <dbReference type="Proteomes" id="UP000256964"/>
    </source>
</evidence>
<dbReference type="SUPFAM" id="SSF52047">
    <property type="entry name" value="RNI-like"/>
    <property type="match status" value="1"/>
</dbReference>
<dbReference type="InterPro" id="IPR036047">
    <property type="entry name" value="F-box-like_dom_sf"/>
</dbReference>
<reference evidence="2 3" key="1">
    <citation type="journal article" date="2018" name="Biotechnol. Biofuels">
        <title>Integrative visual omics of the white-rot fungus Polyporus brumalis exposes the biotechnological potential of its oxidative enzymes for delignifying raw plant biomass.</title>
        <authorList>
            <person name="Miyauchi S."/>
            <person name="Rancon A."/>
            <person name="Drula E."/>
            <person name="Hage H."/>
            <person name="Chaduli D."/>
            <person name="Favel A."/>
            <person name="Grisel S."/>
            <person name="Henrissat B."/>
            <person name="Herpoel-Gimbert I."/>
            <person name="Ruiz-Duenas F.J."/>
            <person name="Chevret D."/>
            <person name="Hainaut M."/>
            <person name="Lin J."/>
            <person name="Wang M."/>
            <person name="Pangilinan J."/>
            <person name="Lipzen A."/>
            <person name="Lesage-Meessen L."/>
            <person name="Navarro D."/>
            <person name="Riley R."/>
            <person name="Grigoriev I.V."/>
            <person name="Zhou S."/>
            <person name="Raouche S."/>
            <person name="Rosso M.N."/>
        </authorList>
    </citation>
    <scope>NUCLEOTIDE SEQUENCE [LARGE SCALE GENOMIC DNA]</scope>
    <source>
        <strain evidence="2 3">BRFM 1820</strain>
    </source>
</reference>
<dbReference type="Gene3D" id="3.80.10.10">
    <property type="entry name" value="Ribonuclease Inhibitor"/>
    <property type="match status" value="1"/>
</dbReference>
<organism evidence="2 3">
    <name type="scientific">Lentinus brumalis</name>
    <dbReference type="NCBI Taxonomy" id="2498619"/>
    <lineage>
        <taxon>Eukaryota</taxon>
        <taxon>Fungi</taxon>
        <taxon>Dikarya</taxon>
        <taxon>Basidiomycota</taxon>
        <taxon>Agaricomycotina</taxon>
        <taxon>Agaricomycetes</taxon>
        <taxon>Polyporales</taxon>
        <taxon>Polyporaceae</taxon>
        <taxon>Lentinus</taxon>
    </lineage>
</organism>
<dbReference type="Pfam" id="PF12937">
    <property type="entry name" value="F-box-like"/>
    <property type="match status" value="1"/>
</dbReference>
<dbReference type="InterPro" id="IPR032675">
    <property type="entry name" value="LRR_dom_sf"/>
</dbReference>
<dbReference type="InterPro" id="IPR001810">
    <property type="entry name" value="F-box_dom"/>
</dbReference>
<dbReference type="EMBL" id="KZ857433">
    <property type="protein sequence ID" value="RDX45849.1"/>
    <property type="molecule type" value="Genomic_DNA"/>
</dbReference>
<accession>A0A371D065</accession>
<sequence>MAVPDELDMADSSRGLPPLPQEDLALLSGLQPHEVRAVAESKIQAYRVMIENINGYIVQLSTIQNTTVPLHASLPPEVLMNVFRHILPTCRSDLRLTHVCKLWRDLIYRTPEFWADMLAACAVTSRPIDHNTVPSYILRSSPLPYKLTITGEYDFLLDMPSLASRMSSLSVHVPRSTNSLYHLAQLLHLHMPLLETMQCWAYGWNQSWLVDRTHLPPPRGQNFPRLRKLALHGADLPSRALAFPYLEDLTFDDGTYSDSLLPLLVLLENCPQLRMLDMNIRAPDWEADLDHDPVPLPHLQICSLRIHDPSGSWAYDFLERVHVPATAQLKVINWFAGSTAALNELIPSSPPASVEVLQAINAVTIHFQYDRNDRNHKWTLFASGFVPGDPKPHLEMTIHDPCYTIFGEEGLPSWALSNLALLFSNSPSLDRLRLRLDSGIAVTADDWCTILNAFRSLSSLTVHIDSCRHLLTALRKHPSDWPALRRLSISCHNGSGVHEGLLSAIEKRAREGLGLTYLAFSGSYKKPLSAHRMRRLRELVEEVTEVDELEL</sequence>
<name>A0A371D065_9APHY</name>
<dbReference type="SUPFAM" id="SSF81383">
    <property type="entry name" value="F-box domain"/>
    <property type="match status" value="1"/>
</dbReference>
<dbReference type="PROSITE" id="PS50181">
    <property type="entry name" value="FBOX"/>
    <property type="match status" value="1"/>
</dbReference>
<gene>
    <name evidence="2" type="ORF">OH76DRAFT_926101</name>
</gene>